<dbReference type="Proteomes" id="UP000054321">
    <property type="component" value="Unassembled WGS sequence"/>
</dbReference>
<evidence type="ECO:0000313" key="2">
    <source>
        <dbReference type="EMBL" id="KIN04541.1"/>
    </source>
</evidence>
<feature type="compositionally biased region" description="Polar residues" evidence="1">
    <location>
        <begin position="487"/>
        <end position="504"/>
    </location>
</feature>
<evidence type="ECO:0000313" key="3">
    <source>
        <dbReference type="Proteomes" id="UP000054321"/>
    </source>
</evidence>
<evidence type="ECO:0008006" key="4">
    <source>
        <dbReference type="Google" id="ProtNLM"/>
    </source>
</evidence>
<dbReference type="AlphaFoldDB" id="A0A0C3H8G3"/>
<keyword evidence="3" id="KW-1185">Reference proteome</keyword>
<reference evidence="3" key="2">
    <citation type="submission" date="2015-01" db="EMBL/GenBank/DDBJ databases">
        <title>Evolutionary Origins and Diversification of the Mycorrhizal Mutualists.</title>
        <authorList>
            <consortium name="DOE Joint Genome Institute"/>
            <consortium name="Mycorrhizal Genomics Consortium"/>
            <person name="Kohler A."/>
            <person name="Kuo A."/>
            <person name="Nagy L.G."/>
            <person name="Floudas D."/>
            <person name="Copeland A."/>
            <person name="Barry K.W."/>
            <person name="Cichocki N."/>
            <person name="Veneault-Fourrey C."/>
            <person name="LaButti K."/>
            <person name="Lindquist E.A."/>
            <person name="Lipzen A."/>
            <person name="Lundell T."/>
            <person name="Morin E."/>
            <person name="Murat C."/>
            <person name="Riley R."/>
            <person name="Ohm R."/>
            <person name="Sun H."/>
            <person name="Tunlid A."/>
            <person name="Henrissat B."/>
            <person name="Grigoriev I.V."/>
            <person name="Hibbett D.S."/>
            <person name="Martin F."/>
        </authorList>
    </citation>
    <scope>NUCLEOTIDE SEQUENCE [LARGE SCALE GENOMIC DNA]</scope>
    <source>
        <strain evidence="3">Zn</strain>
    </source>
</reference>
<dbReference type="InParanoid" id="A0A0C3H8G3"/>
<organism evidence="2 3">
    <name type="scientific">Oidiodendron maius (strain Zn)</name>
    <dbReference type="NCBI Taxonomy" id="913774"/>
    <lineage>
        <taxon>Eukaryota</taxon>
        <taxon>Fungi</taxon>
        <taxon>Dikarya</taxon>
        <taxon>Ascomycota</taxon>
        <taxon>Pezizomycotina</taxon>
        <taxon>Leotiomycetes</taxon>
        <taxon>Leotiomycetes incertae sedis</taxon>
        <taxon>Myxotrichaceae</taxon>
        <taxon>Oidiodendron</taxon>
    </lineage>
</organism>
<feature type="region of interest" description="Disordered" evidence="1">
    <location>
        <begin position="265"/>
        <end position="296"/>
    </location>
</feature>
<dbReference type="STRING" id="913774.A0A0C3H8G3"/>
<reference evidence="2 3" key="1">
    <citation type="submission" date="2014-04" db="EMBL/GenBank/DDBJ databases">
        <authorList>
            <consortium name="DOE Joint Genome Institute"/>
            <person name="Kuo A."/>
            <person name="Martino E."/>
            <person name="Perotto S."/>
            <person name="Kohler A."/>
            <person name="Nagy L.G."/>
            <person name="Floudas D."/>
            <person name="Copeland A."/>
            <person name="Barry K.W."/>
            <person name="Cichocki N."/>
            <person name="Veneault-Fourrey C."/>
            <person name="LaButti K."/>
            <person name="Lindquist E.A."/>
            <person name="Lipzen A."/>
            <person name="Lundell T."/>
            <person name="Morin E."/>
            <person name="Murat C."/>
            <person name="Sun H."/>
            <person name="Tunlid A."/>
            <person name="Henrissat B."/>
            <person name="Grigoriev I.V."/>
            <person name="Hibbett D.S."/>
            <person name="Martin F."/>
            <person name="Nordberg H.P."/>
            <person name="Cantor M.N."/>
            <person name="Hua S.X."/>
        </authorList>
    </citation>
    <scope>NUCLEOTIDE SEQUENCE [LARGE SCALE GENOMIC DNA]</scope>
    <source>
        <strain evidence="2 3">Zn</strain>
    </source>
</reference>
<accession>A0A0C3H8G3</accession>
<gene>
    <name evidence="2" type="ORF">OIDMADRAFT_25190</name>
</gene>
<evidence type="ECO:0000256" key="1">
    <source>
        <dbReference type="SAM" id="MobiDB-lite"/>
    </source>
</evidence>
<feature type="region of interest" description="Disordered" evidence="1">
    <location>
        <begin position="446"/>
        <end position="529"/>
    </location>
</feature>
<name>A0A0C3H8G3_OIDMZ</name>
<dbReference type="EMBL" id="KN832872">
    <property type="protein sequence ID" value="KIN04541.1"/>
    <property type="molecule type" value="Genomic_DNA"/>
</dbReference>
<feature type="region of interest" description="Disordered" evidence="1">
    <location>
        <begin position="1"/>
        <end position="25"/>
    </location>
</feature>
<proteinExistence type="predicted"/>
<dbReference type="HOGENOM" id="CLU_023186_0_0_1"/>
<protein>
    <recommendedName>
        <fullName evidence="4">DNA (cytosine-5)-methyltransferase 1 replication foci domain-containing protein</fullName>
    </recommendedName>
</protein>
<dbReference type="OrthoDB" id="3596856at2759"/>
<sequence>MTSRQRRPRRRSHSSPISRGNKTKDLEPRVYFRQDEVLKPTSTSLDQDNYPVYLLEAATVYTLDGERIANLLDVGVTGRVEVRGRLTILPDETEISHLRTPHHNGQWLAFSCDAFSIGWGPSVVWALGDRKWFEIQPSSEYKATYAQMTEGIAIYYYLTELYEQLAKQLTRYPIDSVFLLYAELEGSSLNADVIRKRIKNHASFLLTQMVKRGANVNWISTTIFKWLIAECPDIHRAVLEKNDLMLAPISDAPLLGSEVQVAVSGSSGYGSTPKDSTDSRSSPVAEQGRRQITTQGSPSTVEVIVRTMQELVRDHQNHDKITIATVWTALYHDLQVELPQARVILRSHAQQVVDFLDEGVWGNAQIYKDLSVEAALSNPSQESKELAQSLSKLPERSRKNLAAGARAKEFAEYGPTAMTIKLKPRKSAVYRRRPVKKSLTLSLVNRGATNDKRLSSTSPESEAEIHPTHGGKAVPPILRGKNAILRPSSTTPAQYNTDASSGRSSKLDRDIPVGIGGRGKKRKAIEPEMGDVSDDEIMWDAMDDVLQHEVMDDADGDNLDINLIDIPLPSTDPTGPNGSWVCPKENCSAIIHDTASEGGKLAIRKHLYSHADPQVMQYLVETETKRHGGVETKYLLEKIRQIGANKRMEEDAMQSGKLETVKPIKRAGV</sequence>
<feature type="compositionally biased region" description="Basic residues" evidence="1">
    <location>
        <begin position="1"/>
        <end position="13"/>
    </location>
</feature>